<gene>
    <name evidence="1" type="ORF">IFO69_14950</name>
</gene>
<dbReference type="RefSeq" id="WP_192010935.1">
    <property type="nucleotide sequence ID" value="NZ_JACYTQ010000005.1"/>
</dbReference>
<keyword evidence="2" id="KW-1185">Reference proteome</keyword>
<name>A0ABR9AQB8_9BACT</name>
<proteinExistence type="predicted"/>
<protein>
    <submittedName>
        <fullName evidence="1">Outer membrane beta-barrel protein</fullName>
    </submittedName>
</protein>
<organism evidence="1 2">
    <name type="scientific">Echinicola arenosa</name>
    <dbReference type="NCBI Taxonomy" id="2774144"/>
    <lineage>
        <taxon>Bacteria</taxon>
        <taxon>Pseudomonadati</taxon>
        <taxon>Bacteroidota</taxon>
        <taxon>Cytophagia</taxon>
        <taxon>Cytophagales</taxon>
        <taxon>Cyclobacteriaceae</taxon>
        <taxon>Echinicola</taxon>
    </lineage>
</organism>
<accession>A0ABR9AQB8</accession>
<evidence type="ECO:0000313" key="1">
    <source>
        <dbReference type="EMBL" id="MBD8490053.1"/>
    </source>
</evidence>
<dbReference type="Proteomes" id="UP000647133">
    <property type="component" value="Unassembled WGS sequence"/>
</dbReference>
<dbReference type="Gene3D" id="2.40.160.20">
    <property type="match status" value="1"/>
</dbReference>
<comment type="caution">
    <text evidence="1">The sequence shown here is derived from an EMBL/GenBank/DDBJ whole genome shotgun (WGS) entry which is preliminary data.</text>
</comment>
<dbReference type="EMBL" id="JACYTQ010000005">
    <property type="protein sequence ID" value="MBD8490053.1"/>
    <property type="molecule type" value="Genomic_DNA"/>
</dbReference>
<evidence type="ECO:0000313" key="2">
    <source>
        <dbReference type="Proteomes" id="UP000647133"/>
    </source>
</evidence>
<sequence>MKKYIALFGLIFVFTAIFFNPAVAQIEFNHLGIGVSYWNRSYGDLDERFFLGNEDMNGDFTKGSLMPTLSVELGIAGGLALDTRLALWLAKFEGEEQVIGGPVLSLKNKQLIVPFSLGLVYNFDDLVDDKLNASIGAGANRYYIKNKVERVASDGDGSIETNTFEGGSFGLHLKGGLEIVLSSTLGLAFEGRYNMGSYNQLYASEVGQAPQDYQVDINGIEVGIYLTYNFSEWY</sequence>
<dbReference type="SUPFAM" id="SSF56925">
    <property type="entry name" value="OMPA-like"/>
    <property type="match status" value="1"/>
</dbReference>
<reference evidence="1 2" key="1">
    <citation type="submission" date="2020-09" db="EMBL/GenBank/DDBJ databases">
        <title>Echinicola sp. CAU 1574 isolated from sand of Sido Beach.</title>
        <authorList>
            <person name="Kim W."/>
        </authorList>
    </citation>
    <scope>NUCLEOTIDE SEQUENCE [LARGE SCALE GENOMIC DNA]</scope>
    <source>
        <strain evidence="1 2">CAU 1574</strain>
    </source>
</reference>
<dbReference type="InterPro" id="IPR011250">
    <property type="entry name" value="OMP/PagP_B-barrel"/>
</dbReference>